<evidence type="ECO:0008006" key="3">
    <source>
        <dbReference type="Google" id="ProtNLM"/>
    </source>
</evidence>
<evidence type="ECO:0000313" key="2">
    <source>
        <dbReference type="Proteomes" id="UP000231282"/>
    </source>
</evidence>
<name>A0A2H0WTY6_9BACT</name>
<dbReference type="GO" id="GO:0005840">
    <property type="term" value="C:ribosome"/>
    <property type="evidence" value="ECO:0007669"/>
    <property type="project" value="InterPro"/>
</dbReference>
<dbReference type="GO" id="GO:0003735">
    <property type="term" value="F:structural constituent of ribosome"/>
    <property type="evidence" value="ECO:0007669"/>
    <property type="project" value="InterPro"/>
</dbReference>
<proteinExistence type="predicted"/>
<organism evidence="1 2">
    <name type="scientific">Candidatus Shapirobacteria bacterium CG09_land_8_20_14_0_10_38_17</name>
    <dbReference type="NCBI Taxonomy" id="1974884"/>
    <lineage>
        <taxon>Bacteria</taxon>
        <taxon>Candidatus Shapironibacteriota</taxon>
    </lineage>
</organism>
<dbReference type="AlphaFoldDB" id="A0A2H0WTY6"/>
<comment type="caution">
    <text evidence="1">The sequence shown here is derived from an EMBL/GenBank/DDBJ whole genome shotgun (WGS) entry which is preliminary data.</text>
</comment>
<dbReference type="GO" id="GO:0006412">
    <property type="term" value="P:translation"/>
    <property type="evidence" value="ECO:0007669"/>
    <property type="project" value="InterPro"/>
</dbReference>
<dbReference type="EMBL" id="PEZH01000002">
    <property type="protein sequence ID" value="PIS15408.1"/>
    <property type="molecule type" value="Genomic_DNA"/>
</dbReference>
<dbReference type="Proteomes" id="UP000231282">
    <property type="component" value="Unassembled WGS sequence"/>
</dbReference>
<gene>
    <name evidence="1" type="ORF">COT63_00035</name>
</gene>
<evidence type="ECO:0000313" key="1">
    <source>
        <dbReference type="EMBL" id="PIS15408.1"/>
    </source>
</evidence>
<sequence>MKQKDKEKLNQLNKAGLLKELEKEISELTPIVVDKRLGKLKDVKMVAKNRDKIAFIKTRIREREL</sequence>
<accession>A0A2H0WTY6</accession>
<reference evidence="2" key="1">
    <citation type="submission" date="2017-09" db="EMBL/GenBank/DDBJ databases">
        <title>Depth-based differentiation of microbial function through sediment-hosted aquifers and enrichment of novel symbionts in the deep terrestrial subsurface.</title>
        <authorList>
            <person name="Probst A.J."/>
            <person name="Ladd B."/>
            <person name="Jarett J.K."/>
            <person name="Geller-Mcgrath D.E."/>
            <person name="Sieber C.M.K."/>
            <person name="Emerson J.B."/>
            <person name="Anantharaman K."/>
            <person name="Thomas B.C."/>
            <person name="Malmstrom R."/>
            <person name="Stieglmeier M."/>
            <person name="Klingl A."/>
            <person name="Woyke T."/>
            <person name="Ryan C.M."/>
            <person name="Banfield J.F."/>
        </authorList>
    </citation>
    <scope>NUCLEOTIDE SEQUENCE [LARGE SCALE GENOMIC DNA]</scope>
</reference>
<dbReference type="SUPFAM" id="SSF46561">
    <property type="entry name" value="Ribosomal protein L29 (L29p)"/>
    <property type="match status" value="1"/>
</dbReference>
<dbReference type="Gene3D" id="1.10.287.310">
    <property type="match status" value="1"/>
</dbReference>
<protein>
    <recommendedName>
        <fullName evidence="3">50S ribosomal protein L29</fullName>
    </recommendedName>
</protein>
<dbReference type="InterPro" id="IPR036049">
    <property type="entry name" value="Ribosomal_uL29_sf"/>
</dbReference>